<dbReference type="CDD" id="cd00371">
    <property type="entry name" value="HMA"/>
    <property type="match status" value="1"/>
</dbReference>
<dbReference type="SUPFAM" id="SSF55008">
    <property type="entry name" value="HMA, heavy metal-associated domain"/>
    <property type="match status" value="1"/>
</dbReference>
<sequence>MFFHYKRGLPFKNKKIIKNMTKKITLKVRGIHCQSCVSLIKNNVNSLPGIVNVIVDIDSKKAEVIYDGKKTNESDVIEKIKKAGDYTVEQWDKAEESQGDSPVEVVAASSPRQNDGDVGPGILSGKRFLTVLFVISVFLNIIFLSNSASRDVLKNSFASLSQSGNTAQNKQEQVLKKNAKAPLVADQVPQAGEQVSFTITKDNHIRGDFDASITLIEFSDFECPFCERHYRTLQQLFSKYPQEIRLIYKHFPLGFHQNV</sequence>
<dbReference type="EMBL" id="PEXQ01000039">
    <property type="protein sequence ID" value="PIU15515.1"/>
    <property type="molecule type" value="Genomic_DNA"/>
</dbReference>
<evidence type="ECO:0000259" key="2">
    <source>
        <dbReference type="PROSITE" id="PS50846"/>
    </source>
</evidence>
<dbReference type="InterPro" id="IPR036163">
    <property type="entry name" value="HMA_dom_sf"/>
</dbReference>
<evidence type="ECO:0000313" key="4">
    <source>
        <dbReference type="Proteomes" id="UP000229784"/>
    </source>
</evidence>
<dbReference type="Proteomes" id="UP000229784">
    <property type="component" value="Unassembled WGS sequence"/>
</dbReference>
<dbReference type="Pfam" id="PF00403">
    <property type="entry name" value="HMA"/>
    <property type="match status" value="1"/>
</dbReference>
<gene>
    <name evidence="3" type="ORF">COT20_01600</name>
</gene>
<dbReference type="GO" id="GO:0046872">
    <property type="term" value="F:metal ion binding"/>
    <property type="evidence" value="ECO:0007669"/>
    <property type="project" value="UniProtKB-KW"/>
</dbReference>
<organism evidence="3 4">
    <name type="scientific">bacterium (Candidatus Gribaldobacteria) CG08_land_8_20_14_0_20_39_15</name>
    <dbReference type="NCBI Taxonomy" id="2014273"/>
    <lineage>
        <taxon>Bacteria</taxon>
        <taxon>Candidatus Gribaldobacteria</taxon>
    </lineage>
</organism>
<evidence type="ECO:0000313" key="3">
    <source>
        <dbReference type="EMBL" id="PIU15515.1"/>
    </source>
</evidence>
<feature type="domain" description="HMA" evidence="2">
    <location>
        <begin position="22"/>
        <end position="88"/>
    </location>
</feature>
<dbReference type="PANTHER" id="PTHR46594">
    <property type="entry name" value="P-TYPE CATION-TRANSPORTING ATPASE"/>
    <property type="match status" value="1"/>
</dbReference>
<dbReference type="InterPro" id="IPR012336">
    <property type="entry name" value="Thioredoxin-like_fold"/>
</dbReference>
<dbReference type="InterPro" id="IPR006121">
    <property type="entry name" value="HMA_dom"/>
</dbReference>
<protein>
    <recommendedName>
        <fullName evidence="2">HMA domain-containing protein</fullName>
    </recommendedName>
</protein>
<keyword evidence="1" id="KW-0479">Metal-binding</keyword>
<dbReference type="AlphaFoldDB" id="A0A2M6XUG8"/>
<dbReference type="Gene3D" id="3.30.70.100">
    <property type="match status" value="1"/>
</dbReference>
<dbReference type="Gene3D" id="3.40.30.10">
    <property type="entry name" value="Glutaredoxin"/>
    <property type="match status" value="1"/>
</dbReference>
<dbReference type="CDD" id="cd02972">
    <property type="entry name" value="DsbA_family"/>
    <property type="match status" value="1"/>
</dbReference>
<name>A0A2M6XUG8_9BACT</name>
<dbReference type="SUPFAM" id="SSF52833">
    <property type="entry name" value="Thioredoxin-like"/>
    <property type="match status" value="1"/>
</dbReference>
<dbReference type="PANTHER" id="PTHR46594:SF4">
    <property type="entry name" value="P-TYPE CATION-TRANSPORTING ATPASE"/>
    <property type="match status" value="1"/>
</dbReference>
<comment type="caution">
    <text evidence="3">The sequence shown here is derived from an EMBL/GenBank/DDBJ whole genome shotgun (WGS) entry which is preliminary data.</text>
</comment>
<dbReference type="FunFam" id="3.30.70.100:FF:000001">
    <property type="entry name" value="ATPase copper transporting beta"/>
    <property type="match status" value="1"/>
</dbReference>
<accession>A0A2M6XUG8</accession>
<dbReference type="InterPro" id="IPR036249">
    <property type="entry name" value="Thioredoxin-like_sf"/>
</dbReference>
<reference evidence="4" key="1">
    <citation type="submission" date="2017-09" db="EMBL/GenBank/DDBJ databases">
        <title>Depth-based differentiation of microbial function through sediment-hosted aquifers and enrichment of novel symbionts in the deep terrestrial subsurface.</title>
        <authorList>
            <person name="Probst A.J."/>
            <person name="Ladd B."/>
            <person name="Jarett J.K."/>
            <person name="Geller-Mcgrath D.E."/>
            <person name="Sieber C.M.K."/>
            <person name="Emerson J.B."/>
            <person name="Anantharaman K."/>
            <person name="Thomas B.C."/>
            <person name="Malmstrom R."/>
            <person name="Stieglmeier M."/>
            <person name="Klingl A."/>
            <person name="Woyke T."/>
            <person name="Ryan C.M."/>
            <person name="Banfield J.F."/>
        </authorList>
    </citation>
    <scope>NUCLEOTIDE SEQUENCE [LARGE SCALE GENOMIC DNA]</scope>
</reference>
<evidence type="ECO:0000256" key="1">
    <source>
        <dbReference type="ARBA" id="ARBA00022723"/>
    </source>
</evidence>
<proteinExistence type="predicted"/>
<dbReference type="PROSITE" id="PS50846">
    <property type="entry name" value="HMA_2"/>
    <property type="match status" value="1"/>
</dbReference>
<dbReference type="Pfam" id="PF13462">
    <property type="entry name" value="Thioredoxin_4"/>
    <property type="match status" value="1"/>
</dbReference>